<keyword evidence="3" id="KW-1185">Reference proteome</keyword>
<proteinExistence type="predicted"/>
<evidence type="ECO:0000256" key="1">
    <source>
        <dbReference type="SAM" id="MobiDB-lite"/>
    </source>
</evidence>
<name>A0ABQ7U1Z7_SOLTU</name>
<evidence type="ECO:0000313" key="2">
    <source>
        <dbReference type="EMBL" id="KAH0739670.1"/>
    </source>
</evidence>
<evidence type="ECO:0000313" key="3">
    <source>
        <dbReference type="Proteomes" id="UP000826656"/>
    </source>
</evidence>
<dbReference type="EMBL" id="JAIVGD010000028">
    <property type="protein sequence ID" value="KAH0739670.1"/>
    <property type="molecule type" value="Genomic_DNA"/>
</dbReference>
<accession>A0ABQ7U1Z7</accession>
<reference evidence="2 3" key="1">
    <citation type="journal article" date="2021" name="bioRxiv">
        <title>Chromosome-scale and haplotype-resolved genome assembly of a tetraploid potato cultivar.</title>
        <authorList>
            <person name="Sun H."/>
            <person name="Jiao W.-B."/>
            <person name="Krause K."/>
            <person name="Campoy J.A."/>
            <person name="Goel M."/>
            <person name="Folz-Donahue K."/>
            <person name="Kukat C."/>
            <person name="Huettel B."/>
            <person name="Schneeberger K."/>
        </authorList>
    </citation>
    <scope>NUCLEOTIDE SEQUENCE [LARGE SCALE GENOMIC DNA]</scope>
    <source>
        <strain evidence="2">SolTubOtavaFocal</strain>
        <tissue evidence="2">Leaves</tissue>
    </source>
</reference>
<feature type="compositionally biased region" description="Basic and acidic residues" evidence="1">
    <location>
        <begin position="63"/>
        <end position="79"/>
    </location>
</feature>
<protein>
    <submittedName>
        <fullName evidence="2">Uncharacterized protein</fullName>
    </submittedName>
</protein>
<organism evidence="2 3">
    <name type="scientific">Solanum tuberosum</name>
    <name type="common">Potato</name>
    <dbReference type="NCBI Taxonomy" id="4113"/>
    <lineage>
        <taxon>Eukaryota</taxon>
        <taxon>Viridiplantae</taxon>
        <taxon>Streptophyta</taxon>
        <taxon>Embryophyta</taxon>
        <taxon>Tracheophyta</taxon>
        <taxon>Spermatophyta</taxon>
        <taxon>Magnoliopsida</taxon>
        <taxon>eudicotyledons</taxon>
        <taxon>Gunneridae</taxon>
        <taxon>Pentapetalae</taxon>
        <taxon>asterids</taxon>
        <taxon>lamiids</taxon>
        <taxon>Solanales</taxon>
        <taxon>Solanaceae</taxon>
        <taxon>Solanoideae</taxon>
        <taxon>Solaneae</taxon>
        <taxon>Solanum</taxon>
    </lineage>
</organism>
<sequence length="79" mass="9012">MFSPSPEIYNPKDDSLHLAAIDFNNSENDCCYVEIWCAEIYIESLVSHFSTGRTTDVPLPEAEYSKGDPYLRRTEQTSC</sequence>
<feature type="region of interest" description="Disordered" evidence="1">
    <location>
        <begin position="57"/>
        <end position="79"/>
    </location>
</feature>
<gene>
    <name evidence="2" type="ORF">KY290_038375</name>
</gene>
<dbReference type="Proteomes" id="UP000826656">
    <property type="component" value="Unassembled WGS sequence"/>
</dbReference>
<comment type="caution">
    <text evidence="2">The sequence shown here is derived from an EMBL/GenBank/DDBJ whole genome shotgun (WGS) entry which is preliminary data.</text>
</comment>